<evidence type="ECO:0000313" key="2">
    <source>
        <dbReference type="WBParaSite" id="RSKR_0001065000.1"/>
    </source>
</evidence>
<dbReference type="Proteomes" id="UP000095286">
    <property type="component" value="Unplaced"/>
</dbReference>
<name>A0AC35UGH5_9BILA</name>
<organism evidence="1 2">
    <name type="scientific">Rhabditophanes sp. KR3021</name>
    <dbReference type="NCBI Taxonomy" id="114890"/>
    <lineage>
        <taxon>Eukaryota</taxon>
        <taxon>Metazoa</taxon>
        <taxon>Ecdysozoa</taxon>
        <taxon>Nematoda</taxon>
        <taxon>Chromadorea</taxon>
        <taxon>Rhabditida</taxon>
        <taxon>Tylenchina</taxon>
        <taxon>Panagrolaimomorpha</taxon>
        <taxon>Strongyloidoidea</taxon>
        <taxon>Alloionematidae</taxon>
        <taxon>Rhabditophanes</taxon>
    </lineage>
</organism>
<evidence type="ECO:0000313" key="1">
    <source>
        <dbReference type="Proteomes" id="UP000095286"/>
    </source>
</evidence>
<reference evidence="2" key="1">
    <citation type="submission" date="2016-11" db="UniProtKB">
        <authorList>
            <consortium name="WormBaseParasite"/>
        </authorList>
    </citation>
    <scope>IDENTIFICATION</scope>
    <source>
        <strain evidence="2">KR3021</strain>
    </source>
</reference>
<accession>A0AC35UGH5</accession>
<dbReference type="WBParaSite" id="RSKR_0001065000.1">
    <property type="protein sequence ID" value="RSKR_0001065000.1"/>
    <property type="gene ID" value="RSKR_0001065000"/>
</dbReference>
<protein>
    <submittedName>
        <fullName evidence="2">Neur_chan_LBD domain-containing protein</fullName>
    </submittedName>
</protein>
<sequence length="129" mass="15141">MVRNKIEFFLELKFTFCLDRFKFKQKYRQNDSITNYLFTRASSGANEKKHGHAKWWNVLEVSWDPMKLLTKKKVRVKRCQVIEEPNAQYTEAQTEFDATSGDVDKNGDMKVIVGKKNDALGKCTENLQR</sequence>
<proteinExistence type="predicted"/>